<evidence type="ECO:0000313" key="1">
    <source>
        <dbReference type="EMBL" id="KAL0562865.1"/>
    </source>
</evidence>
<gene>
    <name evidence="1" type="ORF">V5O48_019213</name>
</gene>
<keyword evidence="2" id="KW-1185">Reference proteome</keyword>
<proteinExistence type="predicted"/>
<reference evidence="1 2" key="1">
    <citation type="submission" date="2024-02" db="EMBL/GenBank/DDBJ databases">
        <title>A draft genome for the cacao thread blight pathogen Marasmius crinis-equi.</title>
        <authorList>
            <person name="Cohen S.P."/>
            <person name="Baruah I.K."/>
            <person name="Amoako-Attah I."/>
            <person name="Bukari Y."/>
            <person name="Meinhardt L.W."/>
            <person name="Bailey B.A."/>
        </authorList>
    </citation>
    <scope>NUCLEOTIDE SEQUENCE [LARGE SCALE GENOMIC DNA]</scope>
    <source>
        <strain evidence="1 2">GH-76</strain>
    </source>
</reference>
<name>A0ABR3EJ42_9AGAR</name>
<feature type="non-terminal residue" evidence="1">
    <location>
        <position position="1"/>
    </location>
</feature>
<organism evidence="1 2">
    <name type="scientific">Marasmius crinis-equi</name>
    <dbReference type="NCBI Taxonomy" id="585013"/>
    <lineage>
        <taxon>Eukaryota</taxon>
        <taxon>Fungi</taxon>
        <taxon>Dikarya</taxon>
        <taxon>Basidiomycota</taxon>
        <taxon>Agaricomycotina</taxon>
        <taxon>Agaricomycetes</taxon>
        <taxon>Agaricomycetidae</taxon>
        <taxon>Agaricales</taxon>
        <taxon>Marasmiineae</taxon>
        <taxon>Marasmiaceae</taxon>
        <taxon>Marasmius</taxon>
    </lineage>
</organism>
<comment type="caution">
    <text evidence="1">The sequence shown here is derived from an EMBL/GenBank/DDBJ whole genome shotgun (WGS) entry which is preliminary data.</text>
</comment>
<evidence type="ECO:0000313" key="2">
    <source>
        <dbReference type="Proteomes" id="UP001465976"/>
    </source>
</evidence>
<protein>
    <submittedName>
        <fullName evidence="1">Uncharacterized protein</fullName>
    </submittedName>
</protein>
<dbReference type="EMBL" id="JBAHYK010004350">
    <property type="protein sequence ID" value="KAL0562865.1"/>
    <property type="molecule type" value="Genomic_DNA"/>
</dbReference>
<sequence length="230" mass="25760">TLEFINSDFIYAGKEAGRIFSYLRLPNLESFTLLERIAPRSYQAAREMLVQSKPSRLKSVILTGASRHSPEDVLGLLHAAGESLEYLDIDGQLDGPGLSYSRARGRAERAVEDSFEVLVQLAAIIRHDHPKIRMPKLKKVVLRVEIGFNLPQENSVLVSYAQDILEAAVGRSDGGEDGDLKIDLLLDGYVSSSEKRELQEIWEEFSSNAGNLWLPESDRERASSRSTWKD</sequence>
<accession>A0ABR3EJ42</accession>
<dbReference type="Proteomes" id="UP001465976">
    <property type="component" value="Unassembled WGS sequence"/>
</dbReference>